<gene>
    <name evidence="1" type="ORF">VTL71DRAFT_6365</name>
</gene>
<dbReference type="Proteomes" id="UP001595075">
    <property type="component" value="Unassembled WGS sequence"/>
</dbReference>
<comment type="caution">
    <text evidence="1">The sequence shown here is derived from an EMBL/GenBank/DDBJ whole genome shotgun (WGS) entry which is preliminary data.</text>
</comment>
<accession>A0ABR4BWR7</accession>
<proteinExistence type="predicted"/>
<sequence length="84" mass="9606">MRKANQTYGKISGDLLTSVYSGDYQSGDSWIEKKMPWKWMRCESWHGSGCKNGVAIQYQPRQSYGNRQNCGLRLDGMTGIIKRP</sequence>
<organism evidence="1 2">
    <name type="scientific">Oculimacula yallundae</name>
    <dbReference type="NCBI Taxonomy" id="86028"/>
    <lineage>
        <taxon>Eukaryota</taxon>
        <taxon>Fungi</taxon>
        <taxon>Dikarya</taxon>
        <taxon>Ascomycota</taxon>
        <taxon>Pezizomycotina</taxon>
        <taxon>Leotiomycetes</taxon>
        <taxon>Helotiales</taxon>
        <taxon>Ploettnerulaceae</taxon>
        <taxon>Oculimacula</taxon>
    </lineage>
</organism>
<dbReference type="EMBL" id="JAZHXI010000017">
    <property type="protein sequence ID" value="KAL2062099.1"/>
    <property type="molecule type" value="Genomic_DNA"/>
</dbReference>
<protein>
    <submittedName>
        <fullName evidence="1">Uncharacterized protein</fullName>
    </submittedName>
</protein>
<evidence type="ECO:0000313" key="1">
    <source>
        <dbReference type="EMBL" id="KAL2062099.1"/>
    </source>
</evidence>
<keyword evidence="2" id="KW-1185">Reference proteome</keyword>
<name>A0ABR4BWR7_9HELO</name>
<evidence type="ECO:0000313" key="2">
    <source>
        <dbReference type="Proteomes" id="UP001595075"/>
    </source>
</evidence>
<reference evidence="1 2" key="1">
    <citation type="journal article" date="2024" name="Commun. Biol.">
        <title>Comparative genomic analysis of thermophilic fungi reveals convergent evolutionary adaptations and gene losses.</title>
        <authorList>
            <person name="Steindorff A.S."/>
            <person name="Aguilar-Pontes M.V."/>
            <person name="Robinson A.J."/>
            <person name="Andreopoulos B."/>
            <person name="LaButti K."/>
            <person name="Kuo A."/>
            <person name="Mondo S."/>
            <person name="Riley R."/>
            <person name="Otillar R."/>
            <person name="Haridas S."/>
            <person name="Lipzen A."/>
            <person name="Grimwood J."/>
            <person name="Schmutz J."/>
            <person name="Clum A."/>
            <person name="Reid I.D."/>
            <person name="Moisan M.C."/>
            <person name="Butler G."/>
            <person name="Nguyen T.T.M."/>
            <person name="Dewar K."/>
            <person name="Conant G."/>
            <person name="Drula E."/>
            <person name="Henrissat B."/>
            <person name="Hansel C."/>
            <person name="Singer S."/>
            <person name="Hutchinson M.I."/>
            <person name="de Vries R.P."/>
            <person name="Natvig D.O."/>
            <person name="Powell A.J."/>
            <person name="Tsang A."/>
            <person name="Grigoriev I.V."/>
        </authorList>
    </citation>
    <scope>NUCLEOTIDE SEQUENCE [LARGE SCALE GENOMIC DNA]</scope>
    <source>
        <strain evidence="1 2">CBS 494.80</strain>
    </source>
</reference>